<sequence length="330" mass="36585">MSSTKVELIFGGSGFSTDVAPLGTFDDMTEALCILKNEGVCIIDTASTYGDSEKVLGELGAAKTHTIHSKYPGGFSPTLSTKDSIITAATEGLKKSKAKQFEVYYLHSPDRRVPWEPQLSAMTTLHQEGKIKRFGLSNFLAAEVEDIIRIAKENNFILPTVYQGSYNAIGRRPETELLPTLRKHGIKFYAYSPIAGGFLAKDPDQLRNPLGRWDPSTFAGSLYHLLYNKPHMLEGLQLWSDIAKGYGVSKAELAYRWIVYHSALKGEYGDKIIFGSKNVRQLKDTLQVIKNGPLDADVVEKIEEVWNLVEGEAPLDNYNDGILKMQGMSV</sequence>
<reference evidence="5" key="1">
    <citation type="journal article" date="2016" name="Genome Announc.">
        <title>Draft genome sequences of fungus Aspergillus calidoustus.</title>
        <authorList>
            <person name="Horn F."/>
            <person name="Linde J."/>
            <person name="Mattern D.J."/>
            <person name="Walther G."/>
            <person name="Guthke R."/>
            <person name="Scherlach K."/>
            <person name="Martin K."/>
            <person name="Brakhage A.A."/>
            <person name="Petzke L."/>
            <person name="Valiante V."/>
        </authorList>
    </citation>
    <scope>NUCLEOTIDE SEQUENCE [LARGE SCALE GENOMIC DNA]</scope>
    <source>
        <strain evidence="5">SF006504</strain>
    </source>
</reference>
<evidence type="ECO:0000259" key="3">
    <source>
        <dbReference type="Pfam" id="PF00248"/>
    </source>
</evidence>
<name>A0A0U5G1L9_ASPCI</name>
<evidence type="ECO:0000313" key="5">
    <source>
        <dbReference type="Proteomes" id="UP000054771"/>
    </source>
</evidence>
<dbReference type="CDD" id="cd19075">
    <property type="entry name" value="AKR_AKR7A1-5"/>
    <property type="match status" value="1"/>
</dbReference>
<comment type="similarity">
    <text evidence="2">Belongs to the aldo/keto reductase family. Aldo/keto reductase 2 subfamily.</text>
</comment>
<keyword evidence="5" id="KW-1185">Reference proteome</keyword>
<dbReference type="Pfam" id="PF00248">
    <property type="entry name" value="Aldo_ket_red"/>
    <property type="match status" value="1"/>
</dbReference>
<evidence type="ECO:0000256" key="2">
    <source>
        <dbReference type="ARBA" id="ARBA00038157"/>
    </source>
</evidence>
<dbReference type="GO" id="GO:0016491">
    <property type="term" value="F:oxidoreductase activity"/>
    <property type="evidence" value="ECO:0007669"/>
    <property type="project" value="UniProtKB-KW"/>
</dbReference>
<dbReference type="EMBL" id="CDMC01000005">
    <property type="protein sequence ID" value="CEL05745.1"/>
    <property type="molecule type" value="Genomic_DNA"/>
</dbReference>
<dbReference type="PANTHER" id="PTHR43364">
    <property type="entry name" value="NADH-SPECIFIC METHYLGLYOXAL REDUCTASE-RELATED"/>
    <property type="match status" value="1"/>
</dbReference>
<dbReference type="PRINTS" id="PR00069">
    <property type="entry name" value="ALDKETRDTASE"/>
</dbReference>
<dbReference type="Gene3D" id="3.20.20.100">
    <property type="entry name" value="NADP-dependent oxidoreductase domain"/>
    <property type="match status" value="1"/>
</dbReference>
<accession>A0A0U5G1L9</accession>
<proteinExistence type="inferred from homology"/>
<dbReference type="InterPro" id="IPR036812">
    <property type="entry name" value="NAD(P)_OxRdtase_dom_sf"/>
</dbReference>
<protein>
    <recommendedName>
        <fullName evidence="3">NADP-dependent oxidoreductase domain-containing protein</fullName>
    </recommendedName>
</protein>
<dbReference type="SUPFAM" id="SSF51430">
    <property type="entry name" value="NAD(P)-linked oxidoreductase"/>
    <property type="match status" value="1"/>
</dbReference>
<organism evidence="4 5">
    <name type="scientific">Aspergillus calidoustus</name>
    <dbReference type="NCBI Taxonomy" id="454130"/>
    <lineage>
        <taxon>Eukaryota</taxon>
        <taxon>Fungi</taxon>
        <taxon>Dikarya</taxon>
        <taxon>Ascomycota</taxon>
        <taxon>Pezizomycotina</taxon>
        <taxon>Eurotiomycetes</taxon>
        <taxon>Eurotiomycetidae</taxon>
        <taxon>Eurotiales</taxon>
        <taxon>Aspergillaceae</taxon>
        <taxon>Aspergillus</taxon>
        <taxon>Aspergillus subgen. Nidulantes</taxon>
    </lineage>
</organism>
<dbReference type="InterPro" id="IPR020471">
    <property type="entry name" value="AKR"/>
</dbReference>
<dbReference type="OrthoDB" id="48988at2759"/>
<dbReference type="Proteomes" id="UP000054771">
    <property type="component" value="Unassembled WGS sequence"/>
</dbReference>
<feature type="domain" description="NADP-dependent oxidoreductase" evidence="3">
    <location>
        <begin position="8"/>
        <end position="306"/>
    </location>
</feature>
<dbReference type="InterPro" id="IPR023210">
    <property type="entry name" value="NADP_OxRdtase_dom"/>
</dbReference>
<dbReference type="STRING" id="454130.A0A0U5G1L9"/>
<evidence type="ECO:0000256" key="1">
    <source>
        <dbReference type="ARBA" id="ARBA00023002"/>
    </source>
</evidence>
<dbReference type="PANTHER" id="PTHR43364:SF4">
    <property type="entry name" value="NAD(P)-LINKED OXIDOREDUCTASE SUPERFAMILY PROTEIN"/>
    <property type="match status" value="1"/>
</dbReference>
<dbReference type="OMA" id="CREKNYV"/>
<evidence type="ECO:0000313" key="4">
    <source>
        <dbReference type="EMBL" id="CEL05745.1"/>
    </source>
</evidence>
<keyword evidence="1" id="KW-0560">Oxidoreductase</keyword>
<dbReference type="InterPro" id="IPR050523">
    <property type="entry name" value="AKR_Detox_Biosynth"/>
</dbReference>
<dbReference type="AlphaFoldDB" id="A0A0U5G1L9"/>
<gene>
    <name evidence="4" type="ORF">ASPCAL06860</name>
</gene>